<dbReference type="Gene3D" id="3.30.300.30">
    <property type="match status" value="2"/>
</dbReference>
<dbReference type="Gene3D" id="3.40.50.12780">
    <property type="entry name" value="N-terminal domain of ligase-like"/>
    <property type="match status" value="2"/>
</dbReference>
<dbReference type="Gene3D" id="3.30.559.10">
    <property type="entry name" value="Chloramphenicol acetyltransferase-like domain"/>
    <property type="match status" value="3"/>
</dbReference>
<feature type="region of interest" description="Disordered" evidence="7">
    <location>
        <begin position="1051"/>
        <end position="1070"/>
    </location>
</feature>
<evidence type="ECO:0000256" key="2">
    <source>
        <dbReference type="ARBA" id="ARBA00006432"/>
    </source>
</evidence>
<dbReference type="GO" id="GO:0005829">
    <property type="term" value="C:cytosol"/>
    <property type="evidence" value="ECO:0007669"/>
    <property type="project" value="TreeGrafter"/>
</dbReference>
<dbReference type="FunFam" id="2.30.38.10:FF:000001">
    <property type="entry name" value="Non-ribosomal peptide synthetase PvdI"/>
    <property type="match status" value="2"/>
</dbReference>
<dbReference type="Pfam" id="PF00550">
    <property type="entry name" value="PP-binding"/>
    <property type="match status" value="2"/>
</dbReference>
<comment type="similarity">
    <text evidence="2">Belongs to the ATP-dependent AMP-binding enzyme family.</text>
</comment>
<evidence type="ECO:0000256" key="7">
    <source>
        <dbReference type="SAM" id="MobiDB-lite"/>
    </source>
</evidence>
<dbReference type="FunFam" id="3.40.50.12780:FF:000012">
    <property type="entry name" value="Non-ribosomal peptide synthetase"/>
    <property type="match status" value="1"/>
</dbReference>
<proteinExistence type="inferred from homology"/>
<dbReference type="FunFam" id="3.30.300.30:FF:000010">
    <property type="entry name" value="Enterobactin synthetase component F"/>
    <property type="match status" value="2"/>
</dbReference>
<dbReference type="SMART" id="SM00823">
    <property type="entry name" value="PKS_PP"/>
    <property type="match status" value="2"/>
</dbReference>
<sequence length="2577" mass="274980">MTRSGIADILPLSPLQEGLLFHALYDDEHAPDVYAAQQILELTGEVDPAAVRAAGQALLDRHPNLRACFRRREAGQPVQIVPTDVELPWAEADLSDLGEDERDKEWERILDEERTRRFDLTRPPLLRYLLVRWAPDRCRLVVTNHHILLDGWSKELLVREFSALYAGEHPTALPPAPAYRDYLAWLSRQDRGTAESAWRDALSGADEPTLLTATGTAAATVLPEELVVELPETLTATAERTARSLGVTLNTLVQGAWGVLLGRLTGRTDVVFGQTVTVRPPELANIASMVGFCINTVPTRVRWDEDATVADLFTALQQRQAALLPHQHLGLADIRRAAGGGTGSGGELFDTLLAFENHPGATAPEAPSVGRLTGRDATHYPLTLAVLPARRLALRLSYRPGLYDETGARVLLDRFAAVLDALVTDPHRRAREVEALLPGERERLLDEEARTAAPDEAAGPAARDQATELAVPADLDRATLTGLFARQAARTPHATAVVHDGIRLTYAELDARADRLARVLAARGAGPERLVALALPRSPELVVAVLAVLRTGAAYVPMDPEYPADRLAFMLADSAPVLLVTTGETAAVLPDSPTPVLALDEPLPEAPPVSAQVTDDQLAYVIYTSGSTGRPKGVAVPHRNVVRLFESTRHWFDFGPQDVWTLFHSYAFDFSVWELWGALLHGGALVIVPFAVSREPEEFLRLLARERVTVLNQTPSAFGELVRADAEHPELSSELTLRYVVFGGEALDPAPVAEWYTRHPQDAPVLVNMYGITETTVHVTGLPLTTGAENGIGRPIPDLRAHVLDAGLRLVPPGVTGELYVSGAGLARGYLGRPGLTAGRFVAAPFGPPGARMYRTGDLARWSADGALEYLGRADHQVKIRGFRIELGEVEAALTAHPQVGQAVVLVRDGRLIGYVVPAEPAHTPDPAAVRAGAARKVPDHMVPSAVVVLDRLPLTANGKLDRAALPAPTTAGGPGAGRAPRTPQEEILCGLFADVLGLDAHRVGVDDGFLALGGDSLLAMRLVDRIRAALGTALPVRAVFEAPTPAGLAARTSGAADERRPELARRDRLPDPLPLSYAQQRLWFMSRLDGGHTTYTVPWALRLTGPLDRDVLEAALGDLVDRHEPLRTLCPDVRGTPCQRVLDPAQARPPLTVVPATEAALPALLTAAAGHRFDLATDLPLRATLYALDTDTHVLLLLAHHIAVDGGSMAPLMRDLETAYAARSAGNAPQWPELPVRYGDFACWQRDLLGAEDAPDSLMTRQIDFWKETLSGAPEELPLPADRPRPAEPSGRGDRAPLTLDAGLHTALTELASTQRVTLFMVLQAGLAALLTRLGSGTDIPVGAPVAGRADDRLDDLVGFFVNSLTLRTDTSGNPTFRELLGRVREADLAAYAHQDVPFDLLVDALSPERTLARHPLFQVMLAFTGHSVEPRPSLAGLRADREPVETGAARFDLSLYLTEHRAEDGTPAGIDGVAEYSTDLFDPETAQRLTRRLVRLLGAAVAEPDRRIGDLDLLDSAEHRALADWSTAPGEIPAASLAELFRAQARRTPEAPALNDMTYAELDARAERLARILAGRGVAPGDVVAVLMPRSADRIVAVLAVALAGAAFLPVDPGLPRERVDLVLGDARPAYVLKDIATDGVPGDLPTAYHPHHAAYVIHTSGSTGVPKGVVVENRGLAALARTQIERFGLGPDSRVLQFSAPGFDASVMELLMAFASGGALIVPPADGPLVGEILERALTDGEITHALIPPAALATLPDGDFPRLRTLIVGAEACPGELVARWAPGRRMANAYGPTESTVCATISAPLAGDQAPPVGRPVTDTRTHVLDTWLRPVPPGVVGELYLAGAGVARGYLGRPGLTAERFVADPFGGAGERMYRTGDLVRWTADGELAYVGRADDQVKIRGFRIEPGEIEAVLARHPHIARAAVVVREDEPGERRLVGYVVPGTGAAPDPAELRRHAEEALPDYMVPAALVVLDTLPLTPHGKLDRKALPAPTAPAAAGGREPATPAERVLAELFGDLLKLADVPLDQGFFALGGDSISSIRLVSRAAEAGVVISPRDVFEQQTVAGLAAVARGPVAAEPVSAATADDEEEGTVPLVPVMRWLLERGGPIDRLSQSVLLTVPADADPARLTDALQALIDHHALLRSRLTPARELDVRPVGAVRAADLLDRYDATGDDLHAPVAEEFDRVLGLLDPAAGAMVRAVWFDAGPGRAGRLLLVVHHLAVDGVSWRILVPDLEAAWTALAQGRPAQLPPVGTSFRRWSRLLGEEARRPARVAEGDLWRRMLAAPRTSLGARALDPGRDTAATTRSLRLTLPPEVTGPLLTTVPSAFGTGTHGVLLTGLALALADRQGSGHVLVDVEGHGREELATGLDLSRTVGWFTSLYPVHLDLDGLDLADALAAGPAAEDAARRVDERLRQLPDHGLGFGLLRYLNPDTAAGLAEHPAPAVGFNYLGRFTAPADTGAWGFAPESAALGAGTDPGLAAAHALDLNAVVHDSDTGPRLVADWSWPDGVLTETEVRDLGEAWFTALTALATRAGRPADGRAETLGLSPDELSPDELDELAAGLDV</sequence>
<dbReference type="InterPro" id="IPR025110">
    <property type="entry name" value="AMP-bd_C"/>
</dbReference>
<evidence type="ECO:0000256" key="4">
    <source>
        <dbReference type="ARBA" id="ARBA00022553"/>
    </source>
</evidence>
<feature type="compositionally biased region" description="Basic and acidic residues" evidence="7">
    <location>
        <begin position="1057"/>
        <end position="1070"/>
    </location>
</feature>
<dbReference type="CDD" id="cd17643">
    <property type="entry name" value="A_NRPS_Cytc1-like"/>
    <property type="match status" value="1"/>
</dbReference>
<dbReference type="PANTHER" id="PTHR45527:SF1">
    <property type="entry name" value="FATTY ACID SYNTHASE"/>
    <property type="match status" value="1"/>
</dbReference>
<evidence type="ECO:0000256" key="6">
    <source>
        <dbReference type="ARBA" id="ARBA00023194"/>
    </source>
</evidence>
<dbReference type="GO" id="GO:0072330">
    <property type="term" value="P:monocarboxylic acid biosynthetic process"/>
    <property type="evidence" value="ECO:0007669"/>
    <property type="project" value="UniProtKB-ARBA"/>
</dbReference>
<dbReference type="GO" id="GO:0044550">
    <property type="term" value="P:secondary metabolite biosynthetic process"/>
    <property type="evidence" value="ECO:0007669"/>
    <property type="project" value="UniProtKB-ARBA"/>
</dbReference>
<dbReference type="KEGG" id="sls:SLINC_0743"/>
<dbReference type="Gene3D" id="3.30.559.30">
    <property type="entry name" value="Nonribosomal peptide synthetase, condensation domain"/>
    <property type="match status" value="3"/>
</dbReference>
<name>A0A1B1M3F6_STRLN</name>
<dbReference type="EMBL" id="CP016438">
    <property type="protein sequence ID" value="ANS62967.1"/>
    <property type="molecule type" value="Genomic_DNA"/>
</dbReference>
<dbReference type="InterPro" id="IPR020806">
    <property type="entry name" value="PKS_PP-bd"/>
</dbReference>
<dbReference type="Proteomes" id="UP000092598">
    <property type="component" value="Chromosome"/>
</dbReference>
<dbReference type="SUPFAM" id="SSF47336">
    <property type="entry name" value="ACP-like"/>
    <property type="match status" value="2"/>
</dbReference>
<dbReference type="GO" id="GO:0003824">
    <property type="term" value="F:catalytic activity"/>
    <property type="evidence" value="ECO:0007669"/>
    <property type="project" value="InterPro"/>
</dbReference>
<keyword evidence="5" id="KW-0677">Repeat</keyword>
<comment type="cofactor">
    <cofactor evidence="1">
        <name>pantetheine 4'-phosphate</name>
        <dbReference type="ChEBI" id="CHEBI:47942"/>
    </cofactor>
</comment>
<evidence type="ECO:0000313" key="8">
    <source>
        <dbReference type="EMBL" id="ANS62967.1"/>
    </source>
</evidence>
<dbReference type="Gene3D" id="1.10.1200.10">
    <property type="entry name" value="ACP-like"/>
    <property type="match status" value="2"/>
</dbReference>
<evidence type="ECO:0000256" key="1">
    <source>
        <dbReference type="ARBA" id="ARBA00001957"/>
    </source>
</evidence>
<evidence type="ECO:0000313" key="9">
    <source>
        <dbReference type="Proteomes" id="UP000092598"/>
    </source>
</evidence>
<dbReference type="Pfam" id="PF00668">
    <property type="entry name" value="Condensation"/>
    <property type="match status" value="3"/>
</dbReference>
<dbReference type="NCBIfam" id="TIGR01733">
    <property type="entry name" value="AA-adenyl-dom"/>
    <property type="match status" value="2"/>
</dbReference>
<dbReference type="SUPFAM" id="SSF56801">
    <property type="entry name" value="Acetyl-CoA synthetase-like"/>
    <property type="match status" value="2"/>
</dbReference>
<gene>
    <name evidence="8" type="ORF">SLINC_0743</name>
</gene>
<dbReference type="InterPro" id="IPR045851">
    <property type="entry name" value="AMP-bd_C_sf"/>
</dbReference>
<dbReference type="PROSITE" id="PS50075">
    <property type="entry name" value="CARRIER"/>
    <property type="match status" value="2"/>
</dbReference>
<dbReference type="Pfam" id="PF00501">
    <property type="entry name" value="AMP-binding"/>
    <property type="match status" value="2"/>
</dbReference>
<protein>
    <submittedName>
        <fullName evidence="8">Non-ribosomal peptide synthase/amino acid adenylation enzyme</fullName>
    </submittedName>
</protein>
<keyword evidence="6" id="KW-0045">Antibiotic biosynthesis</keyword>
<dbReference type="FunFam" id="1.10.1200.10:FF:000016">
    <property type="entry name" value="Non-ribosomal peptide synthase"/>
    <property type="match status" value="1"/>
</dbReference>
<dbReference type="InterPro" id="IPR042099">
    <property type="entry name" value="ANL_N_sf"/>
</dbReference>
<dbReference type="PATRIC" id="fig|1915.4.peg.889"/>
<dbReference type="CDD" id="cd19540">
    <property type="entry name" value="LCL_NRPS-like"/>
    <property type="match status" value="1"/>
</dbReference>
<dbReference type="GO" id="GO:0008610">
    <property type="term" value="P:lipid biosynthetic process"/>
    <property type="evidence" value="ECO:0007669"/>
    <property type="project" value="UniProtKB-ARBA"/>
</dbReference>
<evidence type="ECO:0000256" key="3">
    <source>
        <dbReference type="ARBA" id="ARBA00022450"/>
    </source>
</evidence>
<feature type="region of interest" description="Disordered" evidence="7">
    <location>
        <begin position="1275"/>
        <end position="1297"/>
    </location>
</feature>
<dbReference type="SMART" id="SM01294">
    <property type="entry name" value="PKS_PP_betabranch"/>
    <property type="match status" value="1"/>
</dbReference>
<dbReference type="InterPro" id="IPR001242">
    <property type="entry name" value="Condensation_dom"/>
</dbReference>
<dbReference type="GO" id="GO:0043041">
    <property type="term" value="P:amino acid activation for nonribosomal peptide biosynthetic process"/>
    <property type="evidence" value="ECO:0007669"/>
    <property type="project" value="TreeGrafter"/>
</dbReference>
<feature type="region of interest" description="Disordered" evidence="7">
    <location>
        <begin position="1991"/>
        <end position="2011"/>
    </location>
</feature>
<dbReference type="InterPro" id="IPR010071">
    <property type="entry name" value="AA_adenyl_dom"/>
</dbReference>
<dbReference type="CDD" id="cd19543">
    <property type="entry name" value="DCL_NRPS"/>
    <property type="match status" value="1"/>
</dbReference>
<keyword evidence="9" id="KW-1185">Reference proteome</keyword>
<keyword evidence="4" id="KW-0597">Phosphoprotein</keyword>
<feature type="compositionally biased region" description="Low complexity" evidence="7">
    <location>
        <begin position="1996"/>
        <end position="2011"/>
    </location>
</feature>
<dbReference type="GO" id="GO:0017000">
    <property type="term" value="P:antibiotic biosynthetic process"/>
    <property type="evidence" value="ECO:0007669"/>
    <property type="project" value="UniProtKB-KW"/>
</dbReference>
<dbReference type="InterPro" id="IPR020845">
    <property type="entry name" value="AMP-binding_CS"/>
</dbReference>
<dbReference type="InterPro" id="IPR000873">
    <property type="entry name" value="AMP-dep_synth/lig_dom"/>
</dbReference>
<dbReference type="PANTHER" id="PTHR45527">
    <property type="entry name" value="NONRIBOSOMAL PEPTIDE SYNTHETASE"/>
    <property type="match status" value="1"/>
</dbReference>
<dbReference type="SUPFAM" id="SSF52777">
    <property type="entry name" value="CoA-dependent acyltransferases"/>
    <property type="match status" value="6"/>
</dbReference>
<feature type="region of interest" description="Disordered" evidence="7">
    <location>
        <begin position="2552"/>
        <end position="2577"/>
    </location>
</feature>
<dbReference type="InterPro" id="IPR010060">
    <property type="entry name" value="NRPS_synth"/>
</dbReference>
<dbReference type="PROSITE" id="PS00455">
    <property type="entry name" value="AMP_BINDING"/>
    <property type="match status" value="2"/>
</dbReference>
<dbReference type="InterPro" id="IPR009081">
    <property type="entry name" value="PP-bd_ACP"/>
</dbReference>
<evidence type="ECO:0000256" key="5">
    <source>
        <dbReference type="ARBA" id="ARBA00022737"/>
    </source>
</evidence>
<organism evidence="8 9">
    <name type="scientific">Streptomyces lincolnensis</name>
    <dbReference type="NCBI Taxonomy" id="1915"/>
    <lineage>
        <taxon>Bacteria</taxon>
        <taxon>Bacillati</taxon>
        <taxon>Actinomycetota</taxon>
        <taxon>Actinomycetes</taxon>
        <taxon>Kitasatosporales</taxon>
        <taxon>Streptomycetaceae</taxon>
        <taxon>Streptomyces</taxon>
    </lineage>
</organism>
<dbReference type="InterPro" id="IPR023213">
    <property type="entry name" value="CAT-like_dom_sf"/>
</dbReference>
<dbReference type="NCBIfam" id="TIGR01720">
    <property type="entry name" value="NRPS-para261"/>
    <property type="match status" value="1"/>
</dbReference>
<dbReference type="STRING" id="1915.SLINC_0743"/>
<accession>A0A1B1M3F6</accession>
<dbReference type="Pfam" id="PF13193">
    <property type="entry name" value="AMP-binding_C"/>
    <property type="match status" value="2"/>
</dbReference>
<keyword evidence="3" id="KW-0596">Phosphopantetheine</keyword>
<dbReference type="PROSITE" id="PS00012">
    <property type="entry name" value="PHOSPHOPANTETHEINE"/>
    <property type="match status" value="2"/>
</dbReference>
<dbReference type="FunFam" id="3.40.50.980:FF:000001">
    <property type="entry name" value="Non-ribosomal peptide synthetase"/>
    <property type="match status" value="1"/>
</dbReference>
<dbReference type="FunFam" id="3.40.50.980:FF:000002">
    <property type="entry name" value="Enterobactin synthetase component F"/>
    <property type="match status" value="1"/>
</dbReference>
<dbReference type="OrthoDB" id="2472181at2"/>
<dbReference type="InterPro" id="IPR036736">
    <property type="entry name" value="ACP-like_sf"/>
</dbReference>
<dbReference type="GO" id="GO:0031177">
    <property type="term" value="F:phosphopantetheine binding"/>
    <property type="evidence" value="ECO:0007669"/>
    <property type="project" value="InterPro"/>
</dbReference>
<reference evidence="8 9" key="1">
    <citation type="submission" date="2016-07" db="EMBL/GenBank/DDBJ databases">
        <title>Enhancement of antibiotic productionsby engineered nitrateutilization in actinobacteria.</title>
        <authorList>
            <person name="Meng S.C."/>
        </authorList>
    </citation>
    <scope>NUCLEOTIDE SEQUENCE [LARGE SCALE GENOMIC DNA]</scope>
    <source>
        <strain evidence="8 9">NRRL 2936</strain>
    </source>
</reference>
<dbReference type="InterPro" id="IPR006162">
    <property type="entry name" value="Ppantetheine_attach_site"/>
</dbReference>
<feature type="compositionally biased region" description="Basic and acidic residues" evidence="7">
    <location>
        <begin position="1283"/>
        <end position="1296"/>
    </location>
</feature>